<dbReference type="Proteomes" id="UP001372338">
    <property type="component" value="Unassembled WGS sequence"/>
</dbReference>
<feature type="compositionally biased region" description="Basic and acidic residues" evidence="1">
    <location>
        <begin position="59"/>
        <end position="69"/>
    </location>
</feature>
<evidence type="ECO:0000313" key="2">
    <source>
        <dbReference type="EMBL" id="KAK7276691.1"/>
    </source>
</evidence>
<comment type="caution">
    <text evidence="2">The sequence shown here is derived from an EMBL/GenBank/DDBJ whole genome shotgun (WGS) entry which is preliminary data.</text>
</comment>
<protein>
    <submittedName>
        <fullName evidence="2">Uncharacterized protein</fullName>
    </submittedName>
</protein>
<sequence length="112" mass="12613">MYLASNSYRICFGMLLVQRQPKLGRVSDGSHYLTDSSFDFPPLPVTNLSDKSGQDENSGIEHGDKHSAQHKLRFEDDRMHSFQINNNVDLVIESNGQHPFAEFVVCVQIGSD</sequence>
<dbReference type="EMBL" id="JAYWIO010000003">
    <property type="protein sequence ID" value="KAK7276691.1"/>
    <property type="molecule type" value="Genomic_DNA"/>
</dbReference>
<keyword evidence="3" id="KW-1185">Reference proteome</keyword>
<organism evidence="2 3">
    <name type="scientific">Crotalaria pallida</name>
    <name type="common">Smooth rattlebox</name>
    <name type="synonym">Crotalaria striata</name>
    <dbReference type="NCBI Taxonomy" id="3830"/>
    <lineage>
        <taxon>Eukaryota</taxon>
        <taxon>Viridiplantae</taxon>
        <taxon>Streptophyta</taxon>
        <taxon>Embryophyta</taxon>
        <taxon>Tracheophyta</taxon>
        <taxon>Spermatophyta</taxon>
        <taxon>Magnoliopsida</taxon>
        <taxon>eudicotyledons</taxon>
        <taxon>Gunneridae</taxon>
        <taxon>Pentapetalae</taxon>
        <taxon>rosids</taxon>
        <taxon>fabids</taxon>
        <taxon>Fabales</taxon>
        <taxon>Fabaceae</taxon>
        <taxon>Papilionoideae</taxon>
        <taxon>50 kb inversion clade</taxon>
        <taxon>genistoids sensu lato</taxon>
        <taxon>core genistoids</taxon>
        <taxon>Crotalarieae</taxon>
        <taxon>Crotalaria</taxon>
    </lineage>
</organism>
<gene>
    <name evidence="2" type="ORF">RIF29_17835</name>
</gene>
<accession>A0AAN9FL70</accession>
<feature type="region of interest" description="Disordered" evidence="1">
    <location>
        <begin position="44"/>
        <end position="69"/>
    </location>
</feature>
<proteinExistence type="predicted"/>
<evidence type="ECO:0000313" key="3">
    <source>
        <dbReference type="Proteomes" id="UP001372338"/>
    </source>
</evidence>
<evidence type="ECO:0000256" key="1">
    <source>
        <dbReference type="SAM" id="MobiDB-lite"/>
    </source>
</evidence>
<name>A0AAN9FL70_CROPI</name>
<reference evidence="2 3" key="1">
    <citation type="submission" date="2024-01" db="EMBL/GenBank/DDBJ databases">
        <title>The genomes of 5 underutilized Papilionoideae crops provide insights into root nodulation and disease resistanc.</title>
        <authorList>
            <person name="Yuan L."/>
        </authorList>
    </citation>
    <scope>NUCLEOTIDE SEQUENCE [LARGE SCALE GENOMIC DNA]</scope>
    <source>
        <strain evidence="2">ZHUSHIDOU_FW_LH</strain>
        <tissue evidence="2">Leaf</tissue>
    </source>
</reference>
<dbReference type="AlphaFoldDB" id="A0AAN9FL70"/>
<feature type="compositionally biased region" description="Polar residues" evidence="1">
    <location>
        <begin position="46"/>
        <end position="57"/>
    </location>
</feature>